<dbReference type="SUPFAM" id="SSF48150">
    <property type="entry name" value="DNA-glycosylase"/>
    <property type="match status" value="1"/>
</dbReference>
<gene>
    <name evidence="1" type="ORF">FJY86_02190</name>
</gene>
<dbReference type="PANTHER" id="PTHR30037:SF3">
    <property type="entry name" value="BLR0857 PROTEIN"/>
    <property type="match status" value="1"/>
</dbReference>
<proteinExistence type="predicted"/>
<evidence type="ECO:0000313" key="1">
    <source>
        <dbReference type="EMBL" id="MBM3282129.1"/>
    </source>
</evidence>
<sequence>MVKKRWDKPKSDNAFLNDVSFIVFVVRFNYNVVEKKWPEITKAFHNFDIQKLAKLDENDEKTLEKFMRAPGMIKNKWKMQSVIINAKKCAEIQREHGSILKWVAQAKKNYKESPLLAPELRDIFRVFRGIGPMTSTWLESLFMSDKSYVEYEIPDK</sequence>
<reference evidence="1" key="1">
    <citation type="submission" date="2019-03" db="EMBL/GenBank/DDBJ databases">
        <title>Lake Tanganyika Metagenome-Assembled Genomes (MAGs).</title>
        <authorList>
            <person name="Tran P."/>
        </authorList>
    </citation>
    <scope>NUCLEOTIDE SEQUENCE</scope>
    <source>
        <strain evidence="1">M_DeepCast_50m_m2_156</strain>
    </source>
</reference>
<dbReference type="GO" id="GO:0008725">
    <property type="term" value="F:DNA-3-methyladenine glycosylase activity"/>
    <property type="evidence" value="ECO:0007669"/>
    <property type="project" value="InterPro"/>
</dbReference>
<dbReference type="Proteomes" id="UP000774699">
    <property type="component" value="Unassembled WGS sequence"/>
</dbReference>
<dbReference type="InterPro" id="IPR052891">
    <property type="entry name" value="DNA-3mA_glycosylase"/>
</dbReference>
<organism evidence="1 2">
    <name type="scientific">Candidatus Iainarchaeum sp</name>
    <dbReference type="NCBI Taxonomy" id="3101447"/>
    <lineage>
        <taxon>Archaea</taxon>
        <taxon>Candidatus Iainarchaeota</taxon>
        <taxon>Candidatus Iainarchaeia</taxon>
        <taxon>Candidatus Iainarchaeales</taxon>
        <taxon>Candidatus Iainarchaeaceae</taxon>
        <taxon>Candidatus Iainarchaeum</taxon>
    </lineage>
</organism>
<dbReference type="InterPro" id="IPR011257">
    <property type="entry name" value="DNA_glycosylase"/>
</dbReference>
<dbReference type="PANTHER" id="PTHR30037">
    <property type="entry name" value="DNA-3-METHYLADENINE GLYCOSYLASE 1"/>
    <property type="match status" value="1"/>
</dbReference>
<dbReference type="GO" id="GO:0006284">
    <property type="term" value="P:base-excision repair"/>
    <property type="evidence" value="ECO:0007669"/>
    <property type="project" value="InterPro"/>
</dbReference>
<dbReference type="Pfam" id="PF03352">
    <property type="entry name" value="Adenine_glyco"/>
    <property type="match status" value="1"/>
</dbReference>
<dbReference type="EMBL" id="VGJJ01000011">
    <property type="protein sequence ID" value="MBM3282129.1"/>
    <property type="molecule type" value="Genomic_DNA"/>
</dbReference>
<dbReference type="InterPro" id="IPR005019">
    <property type="entry name" value="Adenine_glyco"/>
</dbReference>
<protein>
    <submittedName>
        <fullName evidence="1">Uncharacterized protein</fullName>
    </submittedName>
</protein>
<dbReference type="Gene3D" id="1.10.340.30">
    <property type="entry name" value="Hypothetical protein, domain 2"/>
    <property type="match status" value="1"/>
</dbReference>
<evidence type="ECO:0000313" key="2">
    <source>
        <dbReference type="Proteomes" id="UP000774699"/>
    </source>
</evidence>
<dbReference type="AlphaFoldDB" id="A0A8T4C6L2"/>
<name>A0A8T4C6L2_9ARCH</name>
<comment type="caution">
    <text evidence="1">The sequence shown here is derived from an EMBL/GenBank/DDBJ whole genome shotgun (WGS) entry which is preliminary data.</text>
</comment>
<accession>A0A8T4C6L2</accession>